<protein>
    <submittedName>
        <fullName evidence="1">Uncharacterized protein</fullName>
    </submittedName>
</protein>
<name>A0ACA8E229_9GAMM</name>
<evidence type="ECO:0000313" key="2">
    <source>
        <dbReference type="Proteomes" id="UP000217277"/>
    </source>
</evidence>
<sequence>MNEATTKDIIAIDKSLNPSKTDASVLLTPSVFIACKMTVPTLFNNIAKIK</sequence>
<reference evidence="1" key="1">
    <citation type="submission" date="2015-03" db="EMBL/GenBank/DDBJ databases">
        <authorList>
            <person name="Xie B.-B."/>
            <person name="Rong J.-C."/>
            <person name="Qin Q.-L."/>
            <person name="Zhang Y.-Z."/>
        </authorList>
    </citation>
    <scope>NUCLEOTIDE SEQUENCE</scope>
    <source>
        <strain evidence="1">DSM 14585</strain>
    </source>
</reference>
<accession>A0ACA8E229</accession>
<evidence type="ECO:0000313" key="1">
    <source>
        <dbReference type="EMBL" id="ATC84280.1"/>
    </source>
</evidence>
<organism evidence="1 2">
    <name type="scientific">Pseudoalteromonas agarivorans DSM 14585</name>
    <dbReference type="NCBI Taxonomy" id="1312369"/>
    <lineage>
        <taxon>Bacteria</taxon>
        <taxon>Pseudomonadati</taxon>
        <taxon>Pseudomonadota</taxon>
        <taxon>Gammaproteobacteria</taxon>
        <taxon>Alteromonadales</taxon>
        <taxon>Pseudoalteromonadaceae</taxon>
        <taxon>Pseudoalteromonas</taxon>
    </lineage>
</organism>
<gene>
    <name evidence="1" type="ORF">PAGA_b0354</name>
</gene>
<dbReference type="Proteomes" id="UP000217277">
    <property type="component" value="Chromosome II"/>
</dbReference>
<dbReference type="EMBL" id="CP011012">
    <property type="protein sequence ID" value="ATC84280.1"/>
    <property type="molecule type" value="Genomic_DNA"/>
</dbReference>
<keyword evidence="2" id="KW-1185">Reference proteome</keyword>
<proteinExistence type="predicted"/>